<dbReference type="PANTHER" id="PTHR34191:SF23">
    <property type="entry name" value="ABA-INDUCIBLE PROTEIN-LIKE"/>
    <property type="match status" value="1"/>
</dbReference>
<dbReference type="OMA" id="EQTNNLM"/>
<name>A0A1U8A7E5_NELNU</name>
<dbReference type="InParanoid" id="A0A1U8A7E5"/>
<feature type="region of interest" description="Disordered" evidence="1">
    <location>
        <begin position="1"/>
        <end position="23"/>
    </location>
</feature>
<organism evidence="2 3">
    <name type="scientific">Nelumbo nucifera</name>
    <name type="common">Sacred lotus</name>
    <dbReference type="NCBI Taxonomy" id="4432"/>
    <lineage>
        <taxon>Eukaryota</taxon>
        <taxon>Viridiplantae</taxon>
        <taxon>Streptophyta</taxon>
        <taxon>Embryophyta</taxon>
        <taxon>Tracheophyta</taxon>
        <taxon>Spermatophyta</taxon>
        <taxon>Magnoliopsida</taxon>
        <taxon>Proteales</taxon>
        <taxon>Nelumbonaceae</taxon>
        <taxon>Nelumbo</taxon>
    </lineage>
</organism>
<evidence type="ECO:0000313" key="3">
    <source>
        <dbReference type="RefSeq" id="XP_010257828.1"/>
    </source>
</evidence>
<dbReference type="PANTHER" id="PTHR34191">
    <property type="entry name" value="LATE EMBRYOGENESIS ABUNDANT PROTEIN (LEA) FAMILY PROTEIN"/>
    <property type="match status" value="1"/>
</dbReference>
<reference evidence="3" key="1">
    <citation type="submission" date="2025-08" db="UniProtKB">
        <authorList>
            <consortium name="RefSeq"/>
        </authorList>
    </citation>
    <scope>IDENTIFICATION</scope>
</reference>
<dbReference type="GeneID" id="104597804"/>
<proteinExistence type="predicted"/>
<evidence type="ECO:0000256" key="1">
    <source>
        <dbReference type="SAM" id="MobiDB-lite"/>
    </source>
</evidence>
<protein>
    <submittedName>
        <fullName evidence="3">Stress-induced protein KIN2-like</fullName>
    </submittedName>
</protein>
<keyword evidence="2" id="KW-1185">Reference proteome</keyword>
<dbReference type="OrthoDB" id="1736743at2759"/>
<dbReference type="eggNOG" id="ENOG502S8HF">
    <property type="taxonomic scope" value="Eukaryota"/>
</dbReference>
<dbReference type="FunCoup" id="A0A1U8A7E5">
    <property type="interactions" value="26"/>
</dbReference>
<dbReference type="AlphaFoldDB" id="A0A1U8A7E5"/>
<dbReference type="KEGG" id="nnu:104597804"/>
<evidence type="ECO:0000313" key="2">
    <source>
        <dbReference type="Proteomes" id="UP000189703"/>
    </source>
</evidence>
<dbReference type="RefSeq" id="XP_010257828.1">
    <property type="nucleotide sequence ID" value="XM_010259526.1"/>
</dbReference>
<gene>
    <name evidence="3" type="primary">LOC104597804</name>
</gene>
<feature type="compositionally biased region" description="Polar residues" evidence="1">
    <location>
        <begin position="1"/>
        <end position="10"/>
    </location>
</feature>
<dbReference type="InterPro" id="IPR039624">
    <property type="entry name" value="LEA1/2/D7/KIN2"/>
</dbReference>
<accession>A0A1U8A7E5</accession>
<sequence>MADNSQSLSYQAGEGKGQAQVKKDDLMDKASNIAQSAKESCQEAGEQIKAMTQGAVDAVKDATGMNK</sequence>
<dbReference type="Proteomes" id="UP000189703">
    <property type="component" value="Unplaced"/>
</dbReference>